<dbReference type="Gene3D" id="3.40.50.11270">
    <property type="match status" value="1"/>
</dbReference>
<feature type="binding site" evidence="8">
    <location>
        <position position="223"/>
    </location>
    <ligand>
        <name>isopentenyl diphosphate</name>
        <dbReference type="ChEBI" id="CHEBI:128769"/>
    </ligand>
</feature>
<feature type="binding site" evidence="8">
    <location>
        <position position="224"/>
    </location>
    <ligand>
        <name>isopentenyl diphosphate</name>
        <dbReference type="ChEBI" id="CHEBI:128769"/>
    </ligand>
</feature>
<comment type="function">
    <text evidence="8">Catalyzes the conversion of 1-hydroxy-2-methyl-2-(E)-butenyl 4-diphosphate (HMBPP) into a mixture of isopentenyl diphosphate (IPP) and dimethylallyl diphosphate (DMAPP). Acts in the terminal step of the DOXP/MEP pathway for isoprenoid precursor biosynthesis.</text>
</comment>
<comment type="similarity">
    <text evidence="8">Belongs to the IspH family.</text>
</comment>
<dbReference type="RefSeq" id="WP_262399704.1">
    <property type="nucleotide sequence ID" value="NZ_JACRTB010000009.1"/>
</dbReference>
<keyword evidence="6 8" id="KW-0411">Iron-sulfur</keyword>
<dbReference type="PANTHER" id="PTHR10724">
    <property type="entry name" value="30S RIBOSOMAL PROTEIN S1"/>
    <property type="match status" value="1"/>
</dbReference>
<keyword evidence="8 11" id="KW-0560">Oxidoreductase</keyword>
<keyword evidence="7" id="KW-0687">Ribonucleoprotein</keyword>
<dbReference type="InterPro" id="IPR035104">
    <property type="entry name" value="Ribosomal_protein_S1-like"/>
</dbReference>
<feature type="binding site" evidence="8">
    <location>
        <position position="167"/>
    </location>
    <ligand>
        <name>(2E)-4-hydroxy-3-methylbut-2-enyl diphosphate</name>
        <dbReference type="ChEBI" id="CHEBI:128753"/>
    </ligand>
</feature>
<keyword evidence="12" id="KW-1185">Reference proteome</keyword>
<feature type="binding site" evidence="8">
    <location>
        <position position="75"/>
    </location>
    <ligand>
        <name>isopentenyl diphosphate</name>
        <dbReference type="ChEBI" id="CHEBI:128769"/>
    </ligand>
</feature>
<proteinExistence type="inferred from homology"/>
<dbReference type="SUPFAM" id="SSF50249">
    <property type="entry name" value="Nucleic acid-binding proteins"/>
    <property type="match status" value="4"/>
</dbReference>
<dbReference type="SMART" id="SM00316">
    <property type="entry name" value="S1"/>
    <property type="match status" value="4"/>
</dbReference>
<feature type="domain" description="S1 motif" evidence="9">
    <location>
        <begin position="566"/>
        <end position="635"/>
    </location>
</feature>
<dbReference type="EMBL" id="JACRTB010000009">
    <property type="protein sequence ID" value="MBC8576154.1"/>
    <property type="molecule type" value="Genomic_DNA"/>
</dbReference>
<dbReference type="CDD" id="cd05687">
    <property type="entry name" value="S1_RPS1_repeat_ec1_hs1"/>
    <property type="match status" value="1"/>
</dbReference>
<evidence type="ECO:0000256" key="2">
    <source>
        <dbReference type="ARBA" id="ARBA00022485"/>
    </source>
</evidence>
<feature type="binding site" evidence="8">
    <location>
        <position position="75"/>
    </location>
    <ligand>
        <name>dimethylallyl diphosphate</name>
        <dbReference type="ChEBI" id="CHEBI:57623"/>
    </ligand>
</feature>
<feature type="binding site" evidence="8">
    <location>
        <position position="266"/>
    </location>
    <ligand>
        <name>dimethylallyl diphosphate</name>
        <dbReference type="ChEBI" id="CHEBI:57623"/>
    </ligand>
</feature>
<feature type="binding site" evidence="8">
    <location>
        <position position="97"/>
    </location>
    <ligand>
        <name>[4Fe-4S] cluster</name>
        <dbReference type="ChEBI" id="CHEBI:49883"/>
    </ligand>
</feature>
<evidence type="ECO:0000256" key="8">
    <source>
        <dbReference type="HAMAP-Rule" id="MF_00191"/>
    </source>
</evidence>
<dbReference type="PRINTS" id="PR00681">
    <property type="entry name" value="RIBOSOMALS1"/>
</dbReference>
<evidence type="ECO:0000259" key="10">
    <source>
        <dbReference type="PROSITE" id="PS50926"/>
    </source>
</evidence>
<keyword evidence="4 11" id="KW-0689">Ribosomal protein</keyword>
<dbReference type="InterPro" id="IPR002792">
    <property type="entry name" value="TRAM_dom"/>
</dbReference>
<feature type="domain" description="S1 motif" evidence="9">
    <location>
        <begin position="394"/>
        <end position="460"/>
    </location>
</feature>
<evidence type="ECO:0000256" key="1">
    <source>
        <dbReference type="ARBA" id="ARBA00006767"/>
    </source>
</evidence>
<evidence type="ECO:0000313" key="12">
    <source>
        <dbReference type="Proteomes" id="UP000658131"/>
    </source>
</evidence>
<dbReference type="PROSITE" id="PS50126">
    <property type="entry name" value="S1"/>
    <property type="match status" value="4"/>
</dbReference>
<dbReference type="PROSITE" id="PS50926">
    <property type="entry name" value="TRAM"/>
    <property type="match status" value="1"/>
</dbReference>
<comment type="caution">
    <text evidence="11">The sequence shown here is derived from an EMBL/GenBank/DDBJ whole genome shotgun (WGS) entry which is preliminary data.</text>
</comment>
<dbReference type="EC" id="1.17.7.4" evidence="8"/>
<dbReference type="PANTHER" id="PTHR10724:SF7">
    <property type="entry name" value="SMALL RIBOSOMAL SUBUNIT PROTEIN BS1C"/>
    <property type="match status" value="1"/>
</dbReference>
<dbReference type="InterPro" id="IPR012340">
    <property type="entry name" value="NA-bd_OB-fold"/>
</dbReference>
<dbReference type="CDD" id="cd13944">
    <property type="entry name" value="lytB_ispH"/>
    <property type="match status" value="1"/>
</dbReference>
<feature type="binding site" evidence="8">
    <location>
        <position position="225"/>
    </location>
    <ligand>
        <name>isopentenyl diphosphate</name>
        <dbReference type="ChEBI" id="CHEBI:128769"/>
    </ligand>
</feature>
<feature type="active site" description="Proton donor" evidence="8">
    <location>
        <position position="126"/>
    </location>
</feature>
<dbReference type="NCBIfam" id="NF000907">
    <property type="entry name" value="PRK00087.1"/>
    <property type="match status" value="1"/>
</dbReference>
<dbReference type="HAMAP" id="MF_00191">
    <property type="entry name" value="IspH"/>
    <property type="match status" value="1"/>
</dbReference>
<keyword evidence="5 8" id="KW-0408">Iron</keyword>
<dbReference type="Pfam" id="PF00575">
    <property type="entry name" value="S1"/>
    <property type="match status" value="4"/>
</dbReference>
<dbReference type="Pfam" id="PF02401">
    <property type="entry name" value="LYTB"/>
    <property type="match status" value="1"/>
</dbReference>
<dbReference type="NCBIfam" id="NF005208">
    <property type="entry name" value="PRK06676.1"/>
    <property type="match status" value="1"/>
</dbReference>
<feature type="binding site" evidence="8">
    <location>
        <position position="223"/>
    </location>
    <ligand>
        <name>dimethylallyl diphosphate</name>
        <dbReference type="ChEBI" id="CHEBI:57623"/>
    </ligand>
</feature>
<dbReference type="Gene3D" id="2.40.50.140">
    <property type="entry name" value="Nucleic acid-binding proteins"/>
    <property type="match status" value="4"/>
</dbReference>
<feature type="binding site" evidence="8">
    <location>
        <position position="225"/>
    </location>
    <ligand>
        <name>dimethylallyl diphosphate</name>
        <dbReference type="ChEBI" id="CHEBI:57623"/>
    </ligand>
</feature>
<comment type="catalytic activity">
    <reaction evidence="8">
        <text>isopentenyl diphosphate + 2 oxidized [2Fe-2S]-[ferredoxin] + H2O = (2E)-4-hydroxy-3-methylbut-2-enyl diphosphate + 2 reduced [2Fe-2S]-[ferredoxin] + 2 H(+)</text>
        <dbReference type="Rhea" id="RHEA:24488"/>
        <dbReference type="Rhea" id="RHEA-COMP:10000"/>
        <dbReference type="Rhea" id="RHEA-COMP:10001"/>
        <dbReference type="ChEBI" id="CHEBI:15377"/>
        <dbReference type="ChEBI" id="CHEBI:15378"/>
        <dbReference type="ChEBI" id="CHEBI:33737"/>
        <dbReference type="ChEBI" id="CHEBI:33738"/>
        <dbReference type="ChEBI" id="CHEBI:128753"/>
        <dbReference type="ChEBI" id="CHEBI:128769"/>
        <dbReference type="EC" id="1.17.7.4"/>
    </reaction>
</comment>
<feature type="binding site" evidence="8">
    <location>
        <position position="224"/>
    </location>
    <ligand>
        <name>dimethylallyl diphosphate</name>
        <dbReference type="ChEBI" id="CHEBI:57623"/>
    </ligand>
</feature>
<keyword evidence="8" id="KW-0414">Isoprene biosynthesis</keyword>
<feature type="binding site" evidence="8">
    <location>
        <position position="42"/>
    </location>
    <ligand>
        <name>dimethylallyl diphosphate</name>
        <dbReference type="ChEBI" id="CHEBI:57623"/>
    </ligand>
</feature>
<feature type="binding site" evidence="8">
    <location>
        <position position="14"/>
    </location>
    <ligand>
        <name>[4Fe-4S] cluster</name>
        <dbReference type="ChEBI" id="CHEBI:49883"/>
    </ligand>
</feature>
<comment type="pathway">
    <text evidence="8">Isoprenoid biosynthesis; dimethylallyl diphosphate biosynthesis; dimethylallyl diphosphate from (2E)-4-hydroxy-3-methylbutenyl diphosphate: step 1/1.</text>
</comment>
<dbReference type="Gene3D" id="3.40.1010.20">
    <property type="entry name" value="4-hydroxy-3-methylbut-2-enyl diphosphate reductase, catalytic domain"/>
    <property type="match status" value="2"/>
</dbReference>
<dbReference type="GO" id="GO:0051745">
    <property type="term" value="F:4-hydroxy-3-methylbut-2-enyl diphosphate reductase activity"/>
    <property type="evidence" value="ECO:0007669"/>
    <property type="project" value="UniProtKB-EC"/>
</dbReference>
<feature type="binding site" evidence="8">
    <location>
        <position position="75"/>
    </location>
    <ligand>
        <name>(2E)-4-hydroxy-3-methylbut-2-enyl diphosphate</name>
        <dbReference type="ChEBI" id="CHEBI:128753"/>
    </ligand>
</feature>
<dbReference type="CDD" id="cd05688">
    <property type="entry name" value="S1_RPS1_repeat_ec3"/>
    <property type="match status" value="1"/>
</dbReference>
<feature type="binding site" evidence="8">
    <location>
        <position position="224"/>
    </location>
    <ligand>
        <name>(2E)-4-hydroxy-3-methylbut-2-enyl diphosphate</name>
        <dbReference type="ChEBI" id="CHEBI:128753"/>
    </ligand>
</feature>
<evidence type="ECO:0000256" key="6">
    <source>
        <dbReference type="ARBA" id="ARBA00023014"/>
    </source>
</evidence>
<name>A0ABR7NIB4_9FIRM</name>
<dbReference type="Proteomes" id="UP000658131">
    <property type="component" value="Unassembled WGS sequence"/>
</dbReference>
<accession>A0ABR7NIB4</accession>
<organism evidence="11 12">
    <name type="scientific">Yanshouia hominis</name>
    <dbReference type="NCBI Taxonomy" id="2763673"/>
    <lineage>
        <taxon>Bacteria</taxon>
        <taxon>Bacillati</taxon>
        <taxon>Bacillota</taxon>
        <taxon>Clostridia</taxon>
        <taxon>Eubacteriales</taxon>
        <taxon>Oscillospiraceae</taxon>
        <taxon>Yanshouia</taxon>
    </lineage>
</organism>
<protein>
    <recommendedName>
        <fullName evidence="8">4-hydroxy-3-methylbut-2-enyl diphosphate reductase</fullName>
        <shortName evidence="8">HMBPP reductase</shortName>
        <ecNumber evidence="8">1.17.7.4</ecNumber>
    </recommendedName>
</protein>
<evidence type="ECO:0000259" key="9">
    <source>
        <dbReference type="PROSITE" id="PS50126"/>
    </source>
</evidence>
<feature type="binding site" evidence="8">
    <location>
        <position position="42"/>
    </location>
    <ligand>
        <name>(2E)-4-hydroxy-3-methylbut-2-enyl diphosphate</name>
        <dbReference type="ChEBI" id="CHEBI:128753"/>
    </ligand>
</feature>
<comment type="catalytic activity">
    <reaction evidence="8">
        <text>dimethylallyl diphosphate + 2 oxidized [2Fe-2S]-[ferredoxin] + H2O = (2E)-4-hydroxy-3-methylbut-2-enyl diphosphate + 2 reduced [2Fe-2S]-[ferredoxin] + 2 H(+)</text>
        <dbReference type="Rhea" id="RHEA:24825"/>
        <dbReference type="Rhea" id="RHEA-COMP:10000"/>
        <dbReference type="Rhea" id="RHEA-COMP:10001"/>
        <dbReference type="ChEBI" id="CHEBI:15377"/>
        <dbReference type="ChEBI" id="CHEBI:15378"/>
        <dbReference type="ChEBI" id="CHEBI:33737"/>
        <dbReference type="ChEBI" id="CHEBI:33738"/>
        <dbReference type="ChEBI" id="CHEBI:57623"/>
        <dbReference type="ChEBI" id="CHEBI:128753"/>
        <dbReference type="EC" id="1.17.7.4"/>
    </reaction>
</comment>
<feature type="binding site" evidence="8">
    <location>
        <position position="195"/>
    </location>
    <ligand>
        <name>[4Fe-4S] cluster</name>
        <dbReference type="ChEBI" id="CHEBI:49883"/>
    </ligand>
</feature>
<comment type="pathway">
    <text evidence="8">Isoprenoid biosynthesis; isopentenyl diphosphate biosynthesis via DXP pathway; isopentenyl diphosphate from 1-deoxy-D-xylulose 5-phosphate: step 6/6.</text>
</comment>
<feature type="domain" description="S1 motif" evidence="9">
    <location>
        <begin position="307"/>
        <end position="376"/>
    </location>
</feature>
<reference evidence="11 12" key="1">
    <citation type="submission" date="2020-08" db="EMBL/GenBank/DDBJ databases">
        <title>Genome public.</title>
        <authorList>
            <person name="Liu C."/>
            <person name="Sun Q."/>
        </authorList>
    </citation>
    <scope>NUCLEOTIDE SEQUENCE [LARGE SCALE GENOMIC DNA]</scope>
    <source>
        <strain evidence="11 12">BX1</strain>
    </source>
</reference>
<dbReference type="InterPro" id="IPR050437">
    <property type="entry name" value="Ribos_protein_bS1-like"/>
</dbReference>
<dbReference type="GO" id="GO:0005840">
    <property type="term" value="C:ribosome"/>
    <property type="evidence" value="ECO:0007669"/>
    <property type="project" value="UniProtKB-KW"/>
</dbReference>
<feature type="binding site" evidence="8">
    <location>
        <position position="42"/>
    </location>
    <ligand>
        <name>isopentenyl diphosphate</name>
        <dbReference type="ChEBI" id="CHEBI:128769"/>
    </ligand>
</feature>
<comment type="similarity">
    <text evidence="1">Belongs to the bacterial ribosomal protein bS1 family.</text>
</comment>
<keyword evidence="2 8" id="KW-0004">4Fe-4S</keyword>
<comment type="cofactor">
    <cofactor evidence="8">
        <name>[4Fe-4S] cluster</name>
        <dbReference type="ChEBI" id="CHEBI:49883"/>
    </cofactor>
    <text evidence="8">Binds 1 [4Fe-4S] cluster per subunit.</text>
</comment>
<evidence type="ECO:0000256" key="4">
    <source>
        <dbReference type="ARBA" id="ARBA00022980"/>
    </source>
</evidence>
<feature type="binding site" evidence="8">
    <location>
        <position position="124"/>
    </location>
    <ligand>
        <name>dimethylallyl diphosphate</name>
        <dbReference type="ChEBI" id="CHEBI:57623"/>
    </ligand>
</feature>
<sequence>MPAELIVAETAGFCFGVQRAADLVFSCLDAGEPVCTLGPLIHNRQFVEELAARGVAVVENPSEDADKRRIVIRSHGVARSVYDEMDALGIPYTDATCPFVRKIHRIAASVPEDGMLVVVGDETHPEVQGIVGHCRGEVRVVSSPEEISAIPNEYFARKSSLFFVCQTTFQKNVWEKCAGIAKKVCTNAKIFDTICNATSLRQQEAARLAEKSDVMIVIGGSHSSNTAKLAAICRPFCRTVQIETASQLDPADFVGARSIAITAGASTPARIIKEVHETMSEILENQNQEELSFEEMLNQSFKSTYNGEKVTGVVTSIAPNEIAVDIGTKHAGYVPLSELTDDPTAKPEDIVHKGDELELLVVRVNDVEGTVMLSKKRLDAQAGFEKVMGAAETEEVLDGVVTEVIKGGVLALTNGVKVFIPASQATMSRSEPLEGLLRKQVQFKILEVNRQRRRAVGSIRAVLRDQRKELEEKFWAEVEIGKHYTGTVKSLTDYGAFVDLGGVDGMVHISELSWGKIKHPSQVVKVGDVIDVYVKDIDPEKKKISLGYKKDEDNPWTILQNNYSVGQVVPVKVVSLTAFGAFAELIPGIDGLIHISQISRERVGKPSDVLSVGQQVDVKITELDFERRRISLSIKALLEEQPEAEAEAEAPEAAE</sequence>
<dbReference type="InterPro" id="IPR003029">
    <property type="entry name" value="S1_domain"/>
</dbReference>
<feature type="binding site" evidence="8">
    <location>
        <position position="124"/>
    </location>
    <ligand>
        <name>isopentenyl diphosphate</name>
        <dbReference type="ChEBI" id="CHEBI:128769"/>
    </ligand>
</feature>
<dbReference type="CDD" id="cd04465">
    <property type="entry name" value="S1_RPS1_repeat_ec2_hs2"/>
    <property type="match status" value="1"/>
</dbReference>
<evidence type="ECO:0000313" key="11">
    <source>
        <dbReference type="EMBL" id="MBC8576154.1"/>
    </source>
</evidence>
<evidence type="ECO:0000256" key="5">
    <source>
        <dbReference type="ARBA" id="ARBA00023004"/>
    </source>
</evidence>
<feature type="binding site" evidence="8">
    <location>
        <position position="266"/>
    </location>
    <ligand>
        <name>(2E)-4-hydroxy-3-methylbut-2-enyl diphosphate</name>
        <dbReference type="ChEBI" id="CHEBI:128753"/>
    </ligand>
</feature>
<dbReference type="InterPro" id="IPR003451">
    <property type="entry name" value="LytB/IspH"/>
</dbReference>
<keyword evidence="3 8" id="KW-0479">Metal-binding</keyword>
<gene>
    <name evidence="8" type="primary">ispH</name>
    <name evidence="11" type="ORF">H8717_07005</name>
</gene>
<feature type="binding site" evidence="8">
    <location>
        <position position="124"/>
    </location>
    <ligand>
        <name>(2E)-4-hydroxy-3-methylbut-2-enyl diphosphate</name>
        <dbReference type="ChEBI" id="CHEBI:128753"/>
    </ligand>
</feature>
<feature type="binding site" evidence="8">
    <location>
        <position position="266"/>
    </location>
    <ligand>
        <name>isopentenyl diphosphate</name>
        <dbReference type="ChEBI" id="CHEBI:128769"/>
    </ligand>
</feature>
<dbReference type="NCBIfam" id="TIGR00216">
    <property type="entry name" value="ispH_lytB"/>
    <property type="match status" value="1"/>
</dbReference>
<evidence type="ECO:0000256" key="3">
    <source>
        <dbReference type="ARBA" id="ARBA00022723"/>
    </source>
</evidence>
<feature type="binding site" evidence="8">
    <location>
        <position position="225"/>
    </location>
    <ligand>
        <name>(2E)-4-hydroxy-3-methylbut-2-enyl diphosphate</name>
        <dbReference type="ChEBI" id="CHEBI:128753"/>
    </ligand>
</feature>
<evidence type="ECO:0000256" key="7">
    <source>
        <dbReference type="ARBA" id="ARBA00023274"/>
    </source>
</evidence>
<feature type="binding site" evidence="8">
    <location>
        <position position="223"/>
    </location>
    <ligand>
        <name>(2E)-4-hydroxy-3-methylbut-2-enyl diphosphate</name>
        <dbReference type="ChEBI" id="CHEBI:128753"/>
    </ligand>
</feature>
<feature type="domain" description="TRAM" evidence="10">
    <location>
        <begin position="523"/>
        <end position="587"/>
    </location>
</feature>
<feature type="domain" description="S1 motif" evidence="9">
    <location>
        <begin position="481"/>
        <end position="549"/>
    </location>
</feature>